<feature type="region of interest" description="Disordered" evidence="2">
    <location>
        <begin position="388"/>
        <end position="487"/>
    </location>
</feature>
<dbReference type="InterPro" id="IPR003462">
    <property type="entry name" value="ODC_Mu_crystall"/>
</dbReference>
<keyword evidence="4" id="KW-1185">Reference proteome</keyword>
<evidence type="ECO:0000256" key="2">
    <source>
        <dbReference type="SAM" id="MobiDB-lite"/>
    </source>
</evidence>
<dbReference type="PANTHER" id="PTHR13812:SF19">
    <property type="entry name" value="KETIMINE REDUCTASE MU-CRYSTALLIN"/>
    <property type="match status" value="1"/>
</dbReference>
<evidence type="ECO:0000313" key="4">
    <source>
        <dbReference type="Proteomes" id="UP001174934"/>
    </source>
</evidence>
<organism evidence="3 4">
    <name type="scientific">Bombardia bombarda</name>
    <dbReference type="NCBI Taxonomy" id="252184"/>
    <lineage>
        <taxon>Eukaryota</taxon>
        <taxon>Fungi</taxon>
        <taxon>Dikarya</taxon>
        <taxon>Ascomycota</taxon>
        <taxon>Pezizomycotina</taxon>
        <taxon>Sordariomycetes</taxon>
        <taxon>Sordariomycetidae</taxon>
        <taxon>Sordariales</taxon>
        <taxon>Lasiosphaeriaceae</taxon>
        <taxon>Bombardia</taxon>
    </lineage>
</organism>
<dbReference type="AlphaFoldDB" id="A0AA39X7Z1"/>
<dbReference type="InterPro" id="IPR036291">
    <property type="entry name" value="NAD(P)-bd_dom_sf"/>
</dbReference>
<dbReference type="InterPro" id="IPR023401">
    <property type="entry name" value="ODC_N"/>
</dbReference>
<dbReference type="PANTHER" id="PTHR13812">
    <property type="entry name" value="KETIMINE REDUCTASE MU-CRYSTALLIN"/>
    <property type="match status" value="1"/>
</dbReference>
<evidence type="ECO:0000256" key="1">
    <source>
        <dbReference type="ARBA" id="ARBA00008903"/>
    </source>
</evidence>
<dbReference type="Gene3D" id="3.40.50.720">
    <property type="entry name" value="NAD(P)-binding Rossmann-like Domain"/>
    <property type="match status" value="1"/>
</dbReference>
<accession>A0AA39X7Z1</accession>
<evidence type="ECO:0008006" key="5">
    <source>
        <dbReference type="Google" id="ProtNLM"/>
    </source>
</evidence>
<proteinExistence type="inferred from homology"/>
<gene>
    <name evidence="3" type="ORF">B0T17DRAFT_524319</name>
</gene>
<dbReference type="Proteomes" id="UP001174934">
    <property type="component" value="Unassembled WGS sequence"/>
</dbReference>
<dbReference type="Pfam" id="PF02423">
    <property type="entry name" value="OCD_Mu_crystall"/>
    <property type="match status" value="1"/>
</dbReference>
<sequence length="533" mass="57051">MTLSILTDDEIRALLENLTASELDVFLRQLQAALHEYSTGTQLSAIHQPERTSVYSATTGATTLFMPSVSPAGHGIKVITLTSPSTKTEVDAAAAADAPPVIRPTGAITLFSPQGAPIGILHASTLTAFRTALASVCLVNKRDNVRTLTVFGCGEQAYWHVRLSLLLRGSTIRHVNLINRRFSDNCRAILPRFYTIPHGVKQREGWHECQFGVLTPGYGEYGRLLEDHLAAADVIFCCTPSTEPLFDPAILTSSDARRKGRLIVAIGSYTPQMHEVPVELIWQATRPHEKHHHHHFHKHVTEGGVVVVDTLDGALKEAGELIEAGLEPTQLVELGELAMLRTMRLAEDKAASSPALEPAAASGSIPSLSTDVSHLDLSGNSNNNINPSFSSANLSIPSDIASTTTTDDTTTTTTTTTGSNDRPASLSSGSSRPKLGPRLLSAISTHAPKHSHHRSASQTSVATTSSSTADNASSISKKKQHQKDADRDHMARWLQAGNVIYKSVGLGIMDLTVGLAVIAHAKEKGVGSHVEGF</sequence>
<feature type="compositionally biased region" description="Low complexity" evidence="2">
    <location>
        <begin position="456"/>
        <end position="475"/>
    </location>
</feature>
<dbReference type="SUPFAM" id="SSF51735">
    <property type="entry name" value="NAD(P)-binding Rossmann-fold domains"/>
    <property type="match status" value="1"/>
</dbReference>
<name>A0AA39X7Z1_9PEZI</name>
<feature type="compositionally biased region" description="Low complexity" evidence="2">
    <location>
        <begin position="403"/>
        <end position="417"/>
    </location>
</feature>
<reference evidence="3" key="1">
    <citation type="submission" date="2023-06" db="EMBL/GenBank/DDBJ databases">
        <title>Genome-scale phylogeny and comparative genomics of the fungal order Sordariales.</title>
        <authorList>
            <consortium name="Lawrence Berkeley National Laboratory"/>
            <person name="Hensen N."/>
            <person name="Bonometti L."/>
            <person name="Westerberg I."/>
            <person name="Brannstrom I.O."/>
            <person name="Guillou S."/>
            <person name="Cros-Aarteil S."/>
            <person name="Calhoun S."/>
            <person name="Haridas S."/>
            <person name="Kuo A."/>
            <person name="Mondo S."/>
            <person name="Pangilinan J."/>
            <person name="Riley R."/>
            <person name="LaButti K."/>
            <person name="Andreopoulos B."/>
            <person name="Lipzen A."/>
            <person name="Chen C."/>
            <person name="Yanf M."/>
            <person name="Daum C."/>
            <person name="Ng V."/>
            <person name="Clum A."/>
            <person name="Steindorff A."/>
            <person name="Ohm R."/>
            <person name="Martin F."/>
            <person name="Silar P."/>
            <person name="Natvig D."/>
            <person name="Lalanne C."/>
            <person name="Gautier V."/>
            <person name="Ament-velasquez S.L."/>
            <person name="Kruys A."/>
            <person name="Hutchinson M.I."/>
            <person name="Powell A.J."/>
            <person name="Barry K."/>
            <person name="Miller A.N."/>
            <person name="Grigoriev I.V."/>
            <person name="Debuchy R."/>
            <person name="Gladieux P."/>
            <person name="Thoren M.H."/>
            <person name="Johannesson H."/>
        </authorList>
    </citation>
    <scope>NUCLEOTIDE SEQUENCE</scope>
    <source>
        <strain evidence="3">SMH3391-2</strain>
    </source>
</reference>
<comment type="similarity">
    <text evidence="1">Belongs to the ornithine cyclodeaminase/mu-crystallin family.</text>
</comment>
<dbReference type="GO" id="GO:0005737">
    <property type="term" value="C:cytoplasm"/>
    <property type="evidence" value="ECO:0007669"/>
    <property type="project" value="TreeGrafter"/>
</dbReference>
<protein>
    <recommendedName>
        <fullName evidence="5">Ornithine cyclodeaminase</fullName>
    </recommendedName>
</protein>
<dbReference type="Gene3D" id="3.30.1780.10">
    <property type="entry name" value="ornithine cyclodeaminase, domain 1"/>
    <property type="match status" value="1"/>
</dbReference>
<dbReference type="EMBL" id="JAULSR010000002">
    <property type="protein sequence ID" value="KAK0628993.1"/>
    <property type="molecule type" value="Genomic_DNA"/>
</dbReference>
<feature type="compositionally biased region" description="Polar residues" evidence="2">
    <location>
        <begin position="418"/>
        <end position="431"/>
    </location>
</feature>
<evidence type="ECO:0000313" key="3">
    <source>
        <dbReference type="EMBL" id="KAK0628993.1"/>
    </source>
</evidence>
<dbReference type="FunFam" id="3.40.50.720:FF:000577">
    <property type="entry name" value="Proline utilization protein PrnX, putative"/>
    <property type="match status" value="1"/>
</dbReference>
<comment type="caution">
    <text evidence="3">The sequence shown here is derived from an EMBL/GenBank/DDBJ whole genome shotgun (WGS) entry which is preliminary data.</text>
</comment>